<name>A0ABP8W447_9MICO</name>
<dbReference type="SUPFAM" id="SSF56349">
    <property type="entry name" value="DNA breaking-rejoining enzymes"/>
    <property type="match status" value="1"/>
</dbReference>
<keyword evidence="1" id="KW-0233">DNA recombination</keyword>
<gene>
    <name evidence="3" type="ORF">GCM10025780_24250</name>
</gene>
<dbReference type="Gene3D" id="1.10.443.10">
    <property type="entry name" value="Intergrase catalytic core"/>
    <property type="match status" value="1"/>
</dbReference>
<keyword evidence="4" id="KW-1185">Reference proteome</keyword>
<dbReference type="InterPro" id="IPR013762">
    <property type="entry name" value="Integrase-like_cat_sf"/>
</dbReference>
<evidence type="ECO:0000259" key="2">
    <source>
        <dbReference type="PROSITE" id="PS51898"/>
    </source>
</evidence>
<organism evidence="3 4">
    <name type="scientific">Frondihabitans cladoniiphilus</name>
    <dbReference type="NCBI Taxonomy" id="715785"/>
    <lineage>
        <taxon>Bacteria</taxon>
        <taxon>Bacillati</taxon>
        <taxon>Actinomycetota</taxon>
        <taxon>Actinomycetes</taxon>
        <taxon>Micrococcales</taxon>
        <taxon>Microbacteriaceae</taxon>
        <taxon>Frondihabitans</taxon>
    </lineage>
</organism>
<dbReference type="InterPro" id="IPR002104">
    <property type="entry name" value="Integrase_catalytic"/>
</dbReference>
<dbReference type="Pfam" id="PF00589">
    <property type="entry name" value="Phage_integrase"/>
    <property type="match status" value="1"/>
</dbReference>
<evidence type="ECO:0000313" key="4">
    <source>
        <dbReference type="Proteomes" id="UP001501295"/>
    </source>
</evidence>
<dbReference type="Proteomes" id="UP001501295">
    <property type="component" value="Unassembled WGS sequence"/>
</dbReference>
<comment type="caution">
    <text evidence="3">The sequence shown here is derived from an EMBL/GenBank/DDBJ whole genome shotgun (WGS) entry which is preliminary data.</text>
</comment>
<reference evidence="4" key="1">
    <citation type="journal article" date="2019" name="Int. J. Syst. Evol. Microbiol.">
        <title>The Global Catalogue of Microorganisms (GCM) 10K type strain sequencing project: providing services to taxonomists for standard genome sequencing and annotation.</title>
        <authorList>
            <consortium name="The Broad Institute Genomics Platform"/>
            <consortium name="The Broad Institute Genome Sequencing Center for Infectious Disease"/>
            <person name="Wu L."/>
            <person name="Ma J."/>
        </authorList>
    </citation>
    <scope>NUCLEOTIDE SEQUENCE [LARGE SCALE GENOMIC DNA]</scope>
    <source>
        <strain evidence="4">JCM 18956</strain>
    </source>
</reference>
<sequence>MLALRCSDIDLERARVRVALGVTETKDGQHEGQTKTASQRLIDVDRETVALLAQILSLRDPLSDERLFRRPDGRVLRHQHVQRAWSNARASVGLPALHFHDLRHVGLTMIAETGAPLSVLKHRAGHGTIQAAMNYQHRATERGAQEAELFAKRKLEERQRVVLERQAKLKDDEGDQLPV</sequence>
<evidence type="ECO:0000256" key="1">
    <source>
        <dbReference type="ARBA" id="ARBA00023172"/>
    </source>
</evidence>
<dbReference type="EMBL" id="BAABLM010000005">
    <property type="protein sequence ID" value="GAA4678506.1"/>
    <property type="molecule type" value="Genomic_DNA"/>
</dbReference>
<dbReference type="InterPro" id="IPR011010">
    <property type="entry name" value="DNA_brk_join_enz"/>
</dbReference>
<proteinExistence type="predicted"/>
<dbReference type="PROSITE" id="PS51898">
    <property type="entry name" value="TYR_RECOMBINASE"/>
    <property type="match status" value="1"/>
</dbReference>
<evidence type="ECO:0000313" key="3">
    <source>
        <dbReference type="EMBL" id="GAA4678506.1"/>
    </source>
</evidence>
<protein>
    <recommendedName>
        <fullName evidence="2">Tyr recombinase domain-containing protein</fullName>
    </recommendedName>
</protein>
<feature type="domain" description="Tyr recombinase" evidence="2">
    <location>
        <begin position="1"/>
        <end position="148"/>
    </location>
</feature>
<accession>A0ABP8W447</accession>